<evidence type="ECO:0000313" key="2">
    <source>
        <dbReference type="Proteomes" id="UP000587415"/>
    </source>
</evidence>
<name>A0A7X5YJX5_9CAUL</name>
<sequence length="138" mass="14272">MTTAPDGPMRQVFAAPVVAGYMTPPTDDGTLRHAWTWLFLKDAIPSGADTLALEWEIDCTARTSRTVRTVLYTGATHLKTDAGPAERSAPAAGTPGAITLEAACGAPDRARTTPVANAAAARAAANQLFAAPAPSGRR</sequence>
<comment type="caution">
    <text evidence="1">The sequence shown here is derived from an EMBL/GenBank/DDBJ whole genome shotgun (WGS) entry which is preliminary data.</text>
</comment>
<dbReference type="Proteomes" id="UP000587415">
    <property type="component" value="Unassembled WGS sequence"/>
</dbReference>
<dbReference type="RefSeq" id="WP_168044949.1">
    <property type="nucleotide sequence ID" value="NZ_JAATJM010000001.1"/>
</dbReference>
<dbReference type="EMBL" id="JAATJM010000001">
    <property type="protein sequence ID" value="NJC40029.1"/>
    <property type="molecule type" value="Genomic_DNA"/>
</dbReference>
<protein>
    <submittedName>
        <fullName evidence="1">Uncharacterized protein</fullName>
    </submittedName>
</protein>
<evidence type="ECO:0000313" key="1">
    <source>
        <dbReference type="EMBL" id="NJC40029.1"/>
    </source>
</evidence>
<dbReference type="AlphaFoldDB" id="A0A7X5YJX5"/>
<reference evidence="1 2" key="1">
    <citation type="submission" date="2020-03" db="EMBL/GenBank/DDBJ databases">
        <title>Genomic Encyclopedia of Type Strains, Phase IV (KMG-IV): sequencing the most valuable type-strain genomes for metagenomic binning, comparative biology and taxonomic classification.</title>
        <authorList>
            <person name="Goeker M."/>
        </authorList>
    </citation>
    <scope>NUCLEOTIDE SEQUENCE [LARGE SCALE GENOMIC DNA]</scope>
    <source>
        <strain evidence="1 2">DSM 4736</strain>
    </source>
</reference>
<accession>A0A7X5YJX5</accession>
<organism evidence="1 2">
    <name type="scientific">Brevundimonas alba</name>
    <dbReference type="NCBI Taxonomy" id="74314"/>
    <lineage>
        <taxon>Bacteria</taxon>
        <taxon>Pseudomonadati</taxon>
        <taxon>Pseudomonadota</taxon>
        <taxon>Alphaproteobacteria</taxon>
        <taxon>Caulobacterales</taxon>
        <taxon>Caulobacteraceae</taxon>
        <taxon>Brevundimonas</taxon>
    </lineage>
</organism>
<gene>
    <name evidence="1" type="ORF">GGQ87_000287</name>
</gene>
<proteinExistence type="predicted"/>
<keyword evidence="2" id="KW-1185">Reference proteome</keyword>